<dbReference type="SUPFAM" id="SSF52058">
    <property type="entry name" value="L domain-like"/>
    <property type="match status" value="1"/>
</dbReference>
<gene>
    <name evidence="3" type="ORF">CHIRRI_LOCUS13959</name>
</gene>
<keyword evidence="4" id="KW-1185">Reference proteome</keyword>
<dbReference type="Gene3D" id="3.80.10.10">
    <property type="entry name" value="Ribonuclease Inhibitor"/>
    <property type="match status" value="1"/>
</dbReference>
<dbReference type="Gene3D" id="3.30.710.10">
    <property type="entry name" value="Potassium Channel Kv1.1, Chain A"/>
    <property type="match status" value="1"/>
</dbReference>
<dbReference type="SUPFAM" id="SSF54695">
    <property type="entry name" value="POZ domain"/>
    <property type="match status" value="1"/>
</dbReference>
<evidence type="ECO:0000313" key="3">
    <source>
        <dbReference type="EMBL" id="CAG9811150.1"/>
    </source>
</evidence>
<feature type="domain" description="BTB" evidence="2">
    <location>
        <begin position="259"/>
        <end position="323"/>
    </location>
</feature>
<dbReference type="EMBL" id="OU895880">
    <property type="protein sequence ID" value="CAG9811150.1"/>
    <property type="molecule type" value="Genomic_DNA"/>
</dbReference>
<feature type="coiled-coil region" evidence="1">
    <location>
        <begin position="174"/>
        <end position="233"/>
    </location>
</feature>
<dbReference type="OrthoDB" id="6359816at2759"/>
<dbReference type="PROSITE" id="PS50097">
    <property type="entry name" value="BTB"/>
    <property type="match status" value="1"/>
</dbReference>
<organism evidence="3 4">
    <name type="scientific">Chironomus riparius</name>
    <dbReference type="NCBI Taxonomy" id="315576"/>
    <lineage>
        <taxon>Eukaryota</taxon>
        <taxon>Metazoa</taxon>
        <taxon>Ecdysozoa</taxon>
        <taxon>Arthropoda</taxon>
        <taxon>Hexapoda</taxon>
        <taxon>Insecta</taxon>
        <taxon>Pterygota</taxon>
        <taxon>Neoptera</taxon>
        <taxon>Endopterygota</taxon>
        <taxon>Diptera</taxon>
        <taxon>Nematocera</taxon>
        <taxon>Chironomoidea</taxon>
        <taxon>Chironomidae</taxon>
        <taxon>Chironominae</taxon>
        <taxon>Chironomus</taxon>
    </lineage>
</organism>
<dbReference type="PANTHER" id="PTHR24413">
    <property type="entry name" value="SPECKLE-TYPE POZ PROTEIN"/>
    <property type="match status" value="1"/>
</dbReference>
<dbReference type="Proteomes" id="UP001153620">
    <property type="component" value="Chromosome 4"/>
</dbReference>
<dbReference type="InterPro" id="IPR000210">
    <property type="entry name" value="BTB/POZ_dom"/>
</dbReference>
<dbReference type="AlphaFoldDB" id="A0A9N9WYH2"/>
<sequence length="430" mass="50336">MEIECRFRYTTFSDDKSYYSCVIKNQVIPDNCELILTGQHKYGKTNKDVIYVEFGRCTITKVPQGLTRIFPNMTMLWFCGGQIKKLGKDDFVEYRNLERFHCSKNEVEFLPGDLFEDTRNLDWICIEENKLKVVEPNILEGLDKLIYVSVQNLPEFSECFTVEDPQGLSLAGLKRNLMQKYVNYSRSLKNSEEELRNEVQQLKDAKADLEQQNASIKDINANLQSELEQEKLKNSQLLVVPQNKFLDDLKAFIQDETTKDFKIIIEDQEFPVHKFLLTARSPTLAELFKANPAIENLNLVDISVEIFEKILKFLYTDELPGDDGTNFLLFFAAAGKLKIQELKELSATKLIDRFKKNNVLEILKLSNKYEHEELRKEAFNKLKVYYQNYKFKDEWIARPEVVEKAIEQYKKAEDEIRKLENDFVNVNIEN</sequence>
<reference evidence="3" key="2">
    <citation type="submission" date="2022-10" db="EMBL/GenBank/DDBJ databases">
        <authorList>
            <consortium name="ENA_rothamsted_submissions"/>
            <consortium name="culmorum"/>
            <person name="King R."/>
        </authorList>
    </citation>
    <scope>NUCLEOTIDE SEQUENCE</scope>
</reference>
<evidence type="ECO:0000313" key="4">
    <source>
        <dbReference type="Proteomes" id="UP001153620"/>
    </source>
</evidence>
<dbReference type="InterPro" id="IPR032675">
    <property type="entry name" value="LRR_dom_sf"/>
</dbReference>
<proteinExistence type="predicted"/>
<dbReference type="CDD" id="cd18186">
    <property type="entry name" value="BTB_POZ_ZBTB_KLHL-like"/>
    <property type="match status" value="1"/>
</dbReference>
<dbReference type="SMART" id="SM00225">
    <property type="entry name" value="BTB"/>
    <property type="match status" value="1"/>
</dbReference>
<name>A0A9N9WYH2_9DIPT</name>
<feature type="coiled-coil region" evidence="1">
    <location>
        <begin position="402"/>
        <end position="429"/>
    </location>
</feature>
<accession>A0A9N9WYH2</accession>
<evidence type="ECO:0000256" key="1">
    <source>
        <dbReference type="SAM" id="Coils"/>
    </source>
</evidence>
<evidence type="ECO:0000259" key="2">
    <source>
        <dbReference type="PROSITE" id="PS50097"/>
    </source>
</evidence>
<keyword evidence="1" id="KW-0175">Coiled coil</keyword>
<reference evidence="3" key="1">
    <citation type="submission" date="2022-01" db="EMBL/GenBank/DDBJ databases">
        <authorList>
            <person name="King R."/>
        </authorList>
    </citation>
    <scope>NUCLEOTIDE SEQUENCE</scope>
</reference>
<dbReference type="InterPro" id="IPR011333">
    <property type="entry name" value="SKP1/BTB/POZ_sf"/>
</dbReference>
<protein>
    <recommendedName>
        <fullName evidence="2">BTB domain-containing protein</fullName>
    </recommendedName>
</protein>
<dbReference type="Pfam" id="PF00651">
    <property type="entry name" value="BTB"/>
    <property type="match status" value="1"/>
</dbReference>